<evidence type="ECO:0000259" key="1">
    <source>
        <dbReference type="PROSITE" id="PS50234"/>
    </source>
</evidence>
<dbReference type="Gene3D" id="3.40.50.410">
    <property type="entry name" value="von Willebrand factor, type A domain"/>
    <property type="match status" value="1"/>
</dbReference>
<protein>
    <submittedName>
        <fullName evidence="2">Substrate-binding domain-containing protein</fullName>
    </submittedName>
</protein>
<proteinExistence type="predicted"/>
<dbReference type="Proteomes" id="UP001597114">
    <property type="component" value="Unassembled WGS sequence"/>
</dbReference>
<evidence type="ECO:0000313" key="3">
    <source>
        <dbReference type="Proteomes" id="UP001597114"/>
    </source>
</evidence>
<gene>
    <name evidence="2" type="ORF">ACFSJD_42520</name>
</gene>
<reference evidence="3" key="1">
    <citation type="journal article" date="2019" name="Int. J. Syst. Evol. Microbiol.">
        <title>The Global Catalogue of Microorganisms (GCM) 10K type strain sequencing project: providing services to taxonomists for standard genome sequencing and annotation.</title>
        <authorList>
            <consortium name="The Broad Institute Genomics Platform"/>
            <consortium name="The Broad Institute Genome Sequencing Center for Infectious Disease"/>
            <person name="Wu L."/>
            <person name="Ma J."/>
        </authorList>
    </citation>
    <scope>NUCLEOTIDE SEQUENCE [LARGE SCALE GENOMIC DNA]</scope>
    <source>
        <strain evidence="3">CCM 7043</strain>
    </source>
</reference>
<accession>A0ABW4F9T7</accession>
<dbReference type="RefSeq" id="WP_344730633.1">
    <property type="nucleotide sequence ID" value="NZ_BAAAUS010000068.1"/>
</dbReference>
<dbReference type="SMART" id="SM00327">
    <property type="entry name" value="VWA"/>
    <property type="match status" value="1"/>
</dbReference>
<dbReference type="SUPFAM" id="SSF53300">
    <property type="entry name" value="vWA-like"/>
    <property type="match status" value="1"/>
</dbReference>
<dbReference type="EMBL" id="JBHUCO010000078">
    <property type="protein sequence ID" value="MFD1524224.1"/>
    <property type="molecule type" value="Genomic_DNA"/>
</dbReference>
<evidence type="ECO:0000313" key="2">
    <source>
        <dbReference type="EMBL" id="MFD1524224.1"/>
    </source>
</evidence>
<dbReference type="Pfam" id="PF00092">
    <property type="entry name" value="VWA"/>
    <property type="match status" value="1"/>
</dbReference>
<dbReference type="InterPro" id="IPR036465">
    <property type="entry name" value="vWFA_dom_sf"/>
</dbReference>
<dbReference type="PROSITE" id="PS50234">
    <property type="entry name" value="VWFA"/>
    <property type="match status" value="1"/>
</dbReference>
<organism evidence="2 3">
    <name type="scientific">Pseudonocardia yunnanensis</name>
    <dbReference type="NCBI Taxonomy" id="58107"/>
    <lineage>
        <taxon>Bacteria</taxon>
        <taxon>Bacillati</taxon>
        <taxon>Actinomycetota</taxon>
        <taxon>Actinomycetes</taxon>
        <taxon>Pseudonocardiales</taxon>
        <taxon>Pseudonocardiaceae</taxon>
        <taxon>Pseudonocardia</taxon>
    </lineage>
</organism>
<name>A0ABW4F9T7_9PSEU</name>
<feature type="domain" description="VWFA" evidence="1">
    <location>
        <begin position="349"/>
        <end position="545"/>
    </location>
</feature>
<comment type="caution">
    <text evidence="2">The sequence shown here is derived from an EMBL/GenBank/DDBJ whole genome shotgun (WGS) entry which is preliminary data.</text>
</comment>
<sequence length="554" mass="57006">MGGRHRRSGQRRRWPVVTVTALLVVGAGVVIGTRTLTECRPVDLTIAADPAVVEPVRQALAAERRGAARCAQVRVVEASSTLADEIRANAPGLPDVWIPDSSLALDALDTASGAVVDQRSSLASSPVMLVLPEADAGRYGNPARPVSWNTLLTHAQPPALPDPSAEHAGLAALTALHIAIGDDGGRPRPAFVAAVLSLSRDAPPSVAAGFDAVQRDGAAARAFLASEQAVVRHDRERAGGSGGAPVTSLALREGAAALDFPFVRIRAGRPAGLDPALGETINAIEGHLHGPAARAAFAAAGLREPDGSRLPGTGETARLALQAAAAAPPPRPLARETLRLWGLLTTPSRLLTVIDVSDSMAQPAGRSNRVALTAAAAQTGFSLLPDSASAGLWTFPSRLPEARPWQELVPLGPLSEPTAGEPTRRTALTVAVEALPDRLGGEGSLYATALAATRAVRDTYDPGHPNTVLLVTDGKNEANDGVDGPGALEALQAEAKPDQPVPVIAIGLGPDVDDDALNRIAEATGGRAYEANDPKDIGSVMLDGLFGRGCRPGC</sequence>
<keyword evidence="3" id="KW-1185">Reference proteome</keyword>
<dbReference type="InterPro" id="IPR002035">
    <property type="entry name" value="VWF_A"/>
</dbReference>
<dbReference type="Pfam" id="PF13531">
    <property type="entry name" value="SBP_bac_11"/>
    <property type="match status" value="1"/>
</dbReference>